<organism evidence="3 4">
    <name type="scientific">Parachaetomium inaequale</name>
    <dbReference type="NCBI Taxonomy" id="2588326"/>
    <lineage>
        <taxon>Eukaryota</taxon>
        <taxon>Fungi</taxon>
        <taxon>Dikarya</taxon>
        <taxon>Ascomycota</taxon>
        <taxon>Pezizomycotina</taxon>
        <taxon>Sordariomycetes</taxon>
        <taxon>Sordariomycetidae</taxon>
        <taxon>Sordariales</taxon>
        <taxon>Chaetomiaceae</taxon>
        <taxon>Parachaetomium</taxon>
    </lineage>
</organism>
<name>A0AAN6PE17_9PEZI</name>
<reference evidence="4" key="1">
    <citation type="journal article" date="2023" name="Mol. Phylogenet. Evol.">
        <title>Genome-scale phylogeny and comparative genomics of the fungal order Sordariales.</title>
        <authorList>
            <person name="Hensen N."/>
            <person name="Bonometti L."/>
            <person name="Westerberg I."/>
            <person name="Brannstrom I.O."/>
            <person name="Guillou S."/>
            <person name="Cros-Aarteil S."/>
            <person name="Calhoun S."/>
            <person name="Haridas S."/>
            <person name="Kuo A."/>
            <person name="Mondo S."/>
            <person name="Pangilinan J."/>
            <person name="Riley R."/>
            <person name="LaButti K."/>
            <person name="Andreopoulos B."/>
            <person name="Lipzen A."/>
            <person name="Chen C."/>
            <person name="Yan M."/>
            <person name="Daum C."/>
            <person name="Ng V."/>
            <person name="Clum A."/>
            <person name="Steindorff A."/>
            <person name="Ohm R.A."/>
            <person name="Martin F."/>
            <person name="Silar P."/>
            <person name="Natvig D.O."/>
            <person name="Lalanne C."/>
            <person name="Gautier V."/>
            <person name="Ament-Velasquez S.L."/>
            <person name="Kruys A."/>
            <person name="Hutchinson M.I."/>
            <person name="Powell A.J."/>
            <person name="Barry K."/>
            <person name="Miller A.N."/>
            <person name="Grigoriev I.V."/>
            <person name="Debuchy R."/>
            <person name="Gladieux P."/>
            <person name="Hiltunen Thoren M."/>
            <person name="Johannesson H."/>
        </authorList>
    </citation>
    <scope>NUCLEOTIDE SEQUENCE [LARGE SCALE GENOMIC DNA]</scope>
    <source>
        <strain evidence="4">CBS 284.82</strain>
    </source>
</reference>
<keyword evidence="2" id="KW-0472">Membrane</keyword>
<keyword evidence="2" id="KW-0812">Transmembrane</keyword>
<comment type="caution">
    <text evidence="3">The sequence shown here is derived from an EMBL/GenBank/DDBJ whole genome shotgun (WGS) entry which is preliminary data.</text>
</comment>
<protein>
    <submittedName>
        <fullName evidence="3">Uncharacterized protein</fullName>
    </submittedName>
</protein>
<feature type="region of interest" description="Disordered" evidence="1">
    <location>
        <begin position="152"/>
        <end position="209"/>
    </location>
</feature>
<feature type="transmembrane region" description="Helical" evidence="2">
    <location>
        <begin position="32"/>
        <end position="58"/>
    </location>
</feature>
<dbReference type="Proteomes" id="UP001303115">
    <property type="component" value="Unassembled WGS sequence"/>
</dbReference>
<gene>
    <name evidence="3" type="ORF">C8A01DRAFT_38530</name>
</gene>
<dbReference type="EMBL" id="MU854458">
    <property type="protein sequence ID" value="KAK4035018.1"/>
    <property type="molecule type" value="Genomic_DNA"/>
</dbReference>
<evidence type="ECO:0000256" key="2">
    <source>
        <dbReference type="SAM" id="Phobius"/>
    </source>
</evidence>
<keyword evidence="4" id="KW-1185">Reference proteome</keyword>
<proteinExistence type="predicted"/>
<dbReference type="AlphaFoldDB" id="A0AAN6PE17"/>
<accession>A0AAN6PE17</accession>
<evidence type="ECO:0000313" key="4">
    <source>
        <dbReference type="Proteomes" id="UP001303115"/>
    </source>
</evidence>
<keyword evidence="2" id="KW-1133">Transmembrane helix</keyword>
<evidence type="ECO:0000313" key="3">
    <source>
        <dbReference type="EMBL" id="KAK4035018.1"/>
    </source>
</evidence>
<feature type="compositionally biased region" description="Pro residues" evidence="1">
    <location>
        <begin position="187"/>
        <end position="201"/>
    </location>
</feature>
<sequence>MPVIANNLDIRGHDLQLEAGKDTVYVNASNTVAWIVVAVVGGAIVIGCTLAFVFIYYIRRRRVRRDSEQHPFLTRDGIVKRRTRSGTELSEEEEARRRHIIRKSLATRSSCSAGSGLSATVDQVDRELEEIERQESTRLKDDWKQWEARVRHERSVSGDQHPAASAASGVPILAIPTPAKHRSPGETPSPSPPPSPPVPPRHPGRRSAS</sequence>
<evidence type="ECO:0000256" key="1">
    <source>
        <dbReference type="SAM" id="MobiDB-lite"/>
    </source>
</evidence>